<dbReference type="AlphaFoldDB" id="A0A0K2U1G3"/>
<evidence type="ECO:0000313" key="1">
    <source>
        <dbReference type="EMBL" id="CDW32119.1"/>
    </source>
</evidence>
<organism evidence="1">
    <name type="scientific">Lepeophtheirus salmonis</name>
    <name type="common">Salmon louse</name>
    <name type="synonym">Caligus salmonis</name>
    <dbReference type="NCBI Taxonomy" id="72036"/>
    <lineage>
        <taxon>Eukaryota</taxon>
        <taxon>Metazoa</taxon>
        <taxon>Ecdysozoa</taxon>
        <taxon>Arthropoda</taxon>
        <taxon>Crustacea</taxon>
        <taxon>Multicrustacea</taxon>
        <taxon>Hexanauplia</taxon>
        <taxon>Copepoda</taxon>
        <taxon>Siphonostomatoida</taxon>
        <taxon>Caligidae</taxon>
        <taxon>Lepeophtheirus</taxon>
    </lineage>
</organism>
<reference evidence="1" key="1">
    <citation type="submission" date="2014-05" db="EMBL/GenBank/DDBJ databases">
        <authorList>
            <person name="Chronopoulou M."/>
        </authorList>
    </citation>
    <scope>NUCLEOTIDE SEQUENCE</scope>
    <source>
        <tissue evidence="1">Whole organism</tissue>
    </source>
</reference>
<accession>A0A0K2U1G3</accession>
<sequence>MTSWRSYTILRRSLDLKEELGFEGLLAIVYPKGIFRYPEPLHMALDKTQ</sequence>
<proteinExistence type="predicted"/>
<dbReference type="EMBL" id="HACA01014758">
    <property type="protein sequence ID" value="CDW32119.1"/>
    <property type="molecule type" value="Transcribed_RNA"/>
</dbReference>
<name>A0A0K2U1G3_LEPSM</name>
<protein>
    <submittedName>
        <fullName evidence="1">Uncharacterized protein</fullName>
    </submittedName>
</protein>